<dbReference type="Pfam" id="PF14689">
    <property type="entry name" value="SPOB_a"/>
    <property type="match status" value="1"/>
</dbReference>
<feature type="transmembrane region" description="Helical" evidence="4">
    <location>
        <begin position="12"/>
        <end position="30"/>
    </location>
</feature>
<dbReference type="EMBL" id="WJBB01000004">
    <property type="protein sequence ID" value="MBC3796406.1"/>
    <property type="molecule type" value="Genomic_DNA"/>
</dbReference>
<evidence type="ECO:0000313" key="7">
    <source>
        <dbReference type="EMBL" id="MBC3796406.1"/>
    </source>
</evidence>
<keyword evidence="4" id="KW-0472">Membrane</keyword>
<evidence type="ECO:0000256" key="3">
    <source>
        <dbReference type="ARBA" id="ARBA00022777"/>
    </source>
</evidence>
<dbReference type="Pfam" id="PF14501">
    <property type="entry name" value="HATPase_c_5"/>
    <property type="match status" value="1"/>
</dbReference>
<evidence type="ECO:0000256" key="2">
    <source>
        <dbReference type="ARBA" id="ARBA00022679"/>
    </source>
</evidence>
<keyword evidence="2" id="KW-0808">Transferase</keyword>
<evidence type="ECO:0000259" key="6">
    <source>
        <dbReference type="Pfam" id="PF14689"/>
    </source>
</evidence>
<organism evidence="7 8">
    <name type="scientific">Acetobacterium tundrae</name>
    <dbReference type="NCBI Taxonomy" id="132932"/>
    <lineage>
        <taxon>Bacteria</taxon>
        <taxon>Bacillati</taxon>
        <taxon>Bacillota</taxon>
        <taxon>Clostridia</taxon>
        <taxon>Eubacteriales</taxon>
        <taxon>Eubacteriaceae</taxon>
        <taxon>Acetobacterium</taxon>
    </lineage>
</organism>
<feature type="transmembrane region" description="Helical" evidence="4">
    <location>
        <begin position="42"/>
        <end position="62"/>
    </location>
</feature>
<keyword evidence="4" id="KW-1133">Transmembrane helix</keyword>
<protein>
    <submittedName>
        <fullName evidence="7">GHKL domain-containing protein</fullName>
    </submittedName>
</protein>
<dbReference type="CDD" id="cd16935">
    <property type="entry name" value="HATPase_AgrC-ComD-like"/>
    <property type="match status" value="1"/>
</dbReference>
<dbReference type="InterPro" id="IPR032834">
    <property type="entry name" value="NatK-like_C"/>
</dbReference>
<evidence type="ECO:0000256" key="4">
    <source>
        <dbReference type="SAM" id="Phobius"/>
    </source>
</evidence>
<evidence type="ECO:0000259" key="5">
    <source>
        <dbReference type="Pfam" id="PF14501"/>
    </source>
</evidence>
<dbReference type="InterPro" id="IPR016120">
    <property type="entry name" value="Sig_transdc_His_kin_SpoOB"/>
</dbReference>
<feature type="transmembrane region" description="Helical" evidence="4">
    <location>
        <begin position="219"/>
        <end position="243"/>
    </location>
</feature>
<name>A0ABR6WJG7_9FIRM</name>
<accession>A0ABR6WJG7</accession>
<feature type="transmembrane region" description="Helical" evidence="4">
    <location>
        <begin position="180"/>
        <end position="199"/>
    </location>
</feature>
<keyword evidence="3" id="KW-0418">Kinase</keyword>
<feature type="domain" description="Sensor histidine kinase NatK-like C-terminal" evidence="5">
    <location>
        <begin position="359"/>
        <end position="461"/>
    </location>
</feature>
<dbReference type="InterPro" id="IPR036890">
    <property type="entry name" value="HATPase_C_sf"/>
</dbReference>
<dbReference type="SUPFAM" id="SSF55890">
    <property type="entry name" value="Sporulation response regulatory protein Spo0B"/>
    <property type="match status" value="1"/>
</dbReference>
<feature type="transmembrane region" description="Helical" evidence="4">
    <location>
        <begin position="98"/>
        <end position="118"/>
    </location>
</feature>
<dbReference type="Gene3D" id="3.30.565.10">
    <property type="entry name" value="Histidine kinase-like ATPase, C-terminal domain"/>
    <property type="match status" value="1"/>
</dbReference>
<keyword evidence="1" id="KW-0597">Phosphoprotein</keyword>
<feature type="domain" description="SpoOB alpha-helical" evidence="6">
    <location>
        <begin position="266"/>
        <end position="321"/>
    </location>
</feature>
<feature type="transmembrane region" description="Helical" evidence="4">
    <location>
        <begin position="138"/>
        <end position="168"/>
    </location>
</feature>
<comment type="caution">
    <text evidence="7">The sequence shown here is derived from an EMBL/GenBank/DDBJ whole genome shotgun (WGS) entry which is preliminary data.</text>
</comment>
<dbReference type="RefSeq" id="WP_148603354.1">
    <property type="nucleotide sequence ID" value="NZ_RXYB01000007.1"/>
</dbReference>
<feature type="transmembrane region" description="Helical" evidence="4">
    <location>
        <begin position="68"/>
        <end position="86"/>
    </location>
</feature>
<proteinExistence type="predicted"/>
<dbReference type="Proteomes" id="UP000653358">
    <property type="component" value="Unassembled WGS sequence"/>
</dbReference>
<dbReference type="InterPro" id="IPR039506">
    <property type="entry name" value="SPOB_a"/>
</dbReference>
<keyword evidence="4" id="KW-0812">Transmembrane</keyword>
<gene>
    <name evidence="7" type="ORF">GH807_04995</name>
</gene>
<dbReference type="SUPFAM" id="SSF55874">
    <property type="entry name" value="ATPase domain of HSP90 chaperone/DNA topoisomerase II/histidine kinase"/>
    <property type="match status" value="1"/>
</dbReference>
<evidence type="ECO:0000256" key="1">
    <source>
        <dbReference type="ARBA" id="ARBA00022553"/>
    </source>
</evidence>
<reference evidence="7 8" key="1">
    <citation type="journal article" date="2020" name="mSystems">
        <title>Defining Genomic and Predicted Metabolic Features of the Acetobacterium Genus.</title>
        <authorList>
            <person name="Ross D.E."/>
            <person name="Marshall C.W."/>
            <person name="Gulliver D."/>
            <person name="May H.D."/>
            <person name="Norman R.S."/>
        </authorList>
    </citation>
    <scope>NUCLEOTIDE SEQUENCE [LARGE SCALE GENOMIC DNA]</scope>
    <source>
        <strain evidence="7 8">DSM 9173</strain>
    </source>
</reference>
<keyword evidence="8" id="KW-1185">Reference proteome</keyword>
<dbReference type="PANTHER" id="PTHR40448:SF1">
    <property type="entry name" value="TWO-COMPONENT SENSOR HISTIDINE KINASE"/>
    <property type="match status" value="1"/>
</dbReference>
<dbReference type="PANTHER" id="PTHR40448">
    <property type="entry name" value="TWO-COMPONENT SENSOR HISTIDINE KINASE"/>
    <property type="match status" value="1"/>
</dbReference>
<evidence type="ECO:0000313" key="8">
    <source>
        <dbReference type="Proteomes" id="UP000653358"/>
    </source>
</evidence>
<sequence length="464" mass="53375">MNAETIEGYYRIVSILYTIGIQAMTAFFLYKMTQAFFKQKNCKSWIVGIVYFASVVLIYFIPYELENTVVYFIGMIISFVAMLCICRGNTQIKLFVSVTFFAVRWLGLSMGSCIYIPISDAAQNMIDISSAELWKYNFILYVCLTIVDLVVNCIFVGIPVLIIIKTFVCKKARYSFKETIFLLVPAISGLLSYVIMRNYNNVYENMLGIDLYSSSPYFYIFRFLSDFISIMTIVVVIVLFQNLEQKKEEEQKRYLLQSQIKDIQSHISEIECLYQKMRGLKHDIKNHVTTVKSLMEQKNYDEATEYLSSMNKAVEILDHHFKTGNPITDVIINGKYNEAVKKNIEFQSKFAFPIDTNIDAFDLSIILNNALENAIEASEKGANGFVSIESYRKKNTYLLMVENSYCGSIEMDETSGLPLTSKNDANFHGMGLTNLREVTKKYYGDIEIELTKNSFHLTIMIMIE</sequence>